<evidence type="ECO:0000313" key="2">
    <source>
        <dbReference type="Proteomes" id="UP000292884"/>
    </source>
</evidence>
<gene>
    <name evidence="1" type="ORF">EZ428_09300</name>
</gene>
<accession>A0A4R0MYF1</accession>
<protein>
    <submittedName>
        <fullName evidence="1">Uncharacterized protein</fullName>
    </submittedName>
</protein>
<proteinExistence type="predicted"/>
<comment type="caution">
    <text evidence="1">The sequence shown here is derived from an EMBL/GenBank/DDBJ whole genome shotgun (WGS) entry which is preliminary data.</text>
</comment>
<dbReference type="RefSeq" id="WP_131552873.1">
    <property type="nucleotide sequence ID" value="NZ_SJSK01000002.1"/>
</dbReference>
<keyword evidence="2" id="KW-1185">Reference proteome</keyword>
<reference evidence="1 2" key="1">
    <citation type="submission" date="2019-02" db="EMBL/GenBank/DDBJ databases">
        <title>Pedobacter sp. RP-1-13 sp. nov., isolated from Arctic soil.</title>
        <authorList>
            <person name="Dahal R.H."/>
        </authorList>
    </citation>
    <scope>NUCLEOTIDE SEQUENCE [LARGE SCALE GENOMIC DNA]</scope>
    <source>
        <strain evidence="1 2">RP-1-13</strain>
    </source>
</reference>
<evidence type="ECO:0000313" key="1">
    <source>
        <dbReference type="EMBL" id="TCC91933.1"/>
    </source>
</evidence>
<sequence>MKELELLLEELKEALKQKEQAIELREEPSSANTTSLINNRKADIEGFEKAISLVTKDPYSKNIIIDNFKIEVKKIKERIEEIR</sequence>
<dbReference type="AlphaFoldDB" id="A0A4R0MYF1"/>
<name>A0A4R0MYF1_9SPHI</name>
<organism evidence="1 2">
    <name type="scientific">Pedobacter frigiditerrae</name>
    <dbReference type="NCBI Taxonomy" id="2530452"/>
    <lineage>
        <taxon>Bacteria</taxon>
        <taxon>Pseudomonadati</taxon>
        <taxon>Bacteroidota</taxon>
        <taxon>Sphingobacteriia</taxon>
        <taxon>Sphingobacteriales</taxon>
        <taxon>Sphingobacteriaceae</taxon>
        <taxon>Pedobacter</taxon>
    </lineage>
</organism>
<dbReference type="EMBL" id="SJSK01000002">
    <property type="protein sequence ID" value="TCC91933.1"/>
    <property type="molecule type" value="Genomic_DNA"/>
</dbReference>
<dbReference type="Proteomes" id="UP000292884">
    <property type="component" value="Unassembled WGS sequence"/>
</dbReference>